<evidence type="ECO:0000259" key="5">
    <source>
        <dbReference type="PROSITE" id="PS50932"/>
    </source>
</evidence>
<comment type="caution">
    <text evidence="6">The sequence shown here is derived from an EMBL/GenBank/DDBJ whole genome shotgun (WGS) entry which is preliminary data.</text>
</comment>
<dbReference type="Pfam" id="PF00356">
    <property type="entry name" value="LacI"/>
    <property type="match status" value="1"/>
</dbReference>
<dbReference type="HOGENOM" id="CLU_037628_6_0_6"/>
<proteinExistence type="predicted"/>
<dbReference type="SUPFAM" id="SSF53822">
    <property type="entry name" value="Periplasmic binding protein-like I"/>
    <property type="match status" value="1"/>
</dbReference>
<evidence type="ECO:0000256" key="2">
    <source>
        <dbReference type="ARBA" id="ARBA00023015"/>
    </source>
</evidence>
<dbReference type="PANTHER" id="PTHR30146:SF148">
    <property type="entry name" value="HTH-TYPE TRANSCRIPTIONAL REPRESSOR PURR-RELATED"/>
    <property type="match status" value="1"/>
</dbReference>
<keyword evidence="3" id="KW-0238">DNA-binding</keyword>
<dbReference type="CDD" id="cd01392">
    <property type="entry name" value="HTH_LacI"/>
    <property type="match status" value="1"/>
</dbReference>
<dbReference type="Pfam" id="PF00532">
    <property type="entry name" value="Peripla_BP_1"/>
    <property type="match status" value="1"/>
</dbReference>
<dbReference type="RefSeq" id="WP_043100668.1">
    <property type="nucleotide sequence ID" value="NZ_JACHET010000001.1"/>
</dbReference>
<dbReference type="CDD" id="cd06289">
    <property type="entry name" value="PBP1_MalI-like"/>
    <property type="match status" value="1"/>
</dbReference>
<accession>A0A099CWK9</accession>
<dbReference type="AlphaFoldDB" id="A0A099CWK9"/>
<evidence type="ECO:0000313" key="9">
    <source>
        <dbReference type="Proteomes" id="UP000560000"/>
    </source>
</evidence>
<organism evidence="6 8">
    <name type="scientific">Oleiagrimonas soli</name>
    <dbReference type="NCBI Taxonomy" id="1543381"/>
    <lineage>
        <taxon>Bacteria</taxon>
        <taxon>Pseudomonadati</taxon>
        <taxon>Pseudomonadota</taxon>
        <taxon>Gammaproteobacteria</taxon>
        <taxon>Lysobacterales</taxon>
        <taxon>Rhodanobacteraceae</taxon>
        <taxon>Oleiagrimonas</taxon>
    </lineage>
</organism>
<dbReference type="Proteomes" id="UP000560000">
    <property type="component" value="Unassembled WGS sequence"/>
</dbReference>
<feature type="domain" description="HTH lacI-type" evidence="5">
    <location>
        <begin position="6"/>
        <end position="60"/>
    </location>
</feature>
<reference evidence="6 8" key="1">
    <citation type="submission" date="2014-09" db="EMBL/GenBank/DDBJ databases">
        <title>Xanthomonadaceae 3.5X direct submission.</title>
        <authorList>
            <person name="Fang T."/>
            <person name="Wang H."/>
        </authorList>
    </citation>
    <scope>NUCLEOTIDE SEQUENCE [LARGE SCALE GENOMIC DNA]</scope>
    <source>
        <strain evidence="6 8">3.5X</strain>
    </source>
</reference>
<keyword evidence="1" id="KW-0678">Repressor</keyword>
<dbReference type="GO" id="GO:0000976">
    <property type="term" value="F:transcription cis-regulatory region binding"/>
    <property type="evidence" value="ECO:0007669"/>
    <property type="project" value="TreeGrafter"/>
</dbReference>
<evidence type="ECO:0000256" key="1">
    <source>
        <dbReference type="ARBA" id="ARBA00022491"/>
    </source>
</evidence>
<dbReference type="PROSITE" id="PS50932">
    <property type="entry name" value="HTH_LACI_2"/>
    <property type="match status" value="1"/>
</dbReference>
<dbReference type="InterPro" id="IPR001761">
    <property type="entry name" value="Peripla_BP/Lac1_sug-bd_dom"/>
</dbReference>
<dbReference type="PANTHER" id="PTHR30146">
    <property type="entry name" value="LACI-RELATED TRANSCRIPTIONAL REPRESSOR"/>
    <property type="match status" value="1"/>
</dbReference>
<dbReference type="Gene3D" id="3.40.50.2300">
    <property type="match status" value="2"/>
</dbReference>
<evidence type="ECO:0000313" key="7">
    <source>
        <dbReference type="EMBL" id="MBB6183420.1"/>
    </source>
</evidence>
<evidence type="ECO:0000313" key="6">
    <source>
        <dbReference type="EMBL" id="KGI78134.1"/>
    </source>
</evidence>
<sequence length="340" mass="36561">MNQRRVTLADIARGCKVSRATVSLVLRNSPLVAAETRKKVEAELKRQGYVYNRAAANLRQRTSSSVALVVNDLSNPFFAEFAAGVDEALGAAGFVTLLGSTGESTERQRKVLASLSEHAPAGIILSPAEHSDGNELLKIVGTHTPVLVFNRKLPHARWDFLALDNRRGARLATEHLLQLGHRRIAFFGGHADSSSCRERRQGHADAMQAAGIAVEPPWLIESAPTRLQAAAQTSALFVRDPAPTAAVCYNDAVALGLMLGLHARGRRPGHDFAVTGFDDIPEAAVCLPPLTTVATDPRGRGRQAAERILQRVRLPDTTPSELHAAAELVVRGSTCKPPHS</sequence>
<protein>
    <submittedName>
        <fullName evidence="6 7">Transcriptional regulator</fullName>
    </submittedName>
</protein>
<keyword evidence="4" id="KW-0804">Transcription</keyword>
<dbReference type="InterPro" id="IPR028082">
    <property type="entry name" value="Peripla_BP_I"/>
</dbReference>
<dbReference type="STRING" id="1543381.LF63_0107240"/>
<evidence type="ECO:0000256" key="4">
    <source>
        <dbReference type="ARBA" id="ARBA00023163"/>
    </source>
</evidence>
<evidence type="ECO:0000256" key="3">
    <source>
        <dbReference type="ARBA" id="ARBA00023125"/>
    </source>
</evidence>
<dbReference type="OrthoDB" id="9798934at2"/>
<dbReference type="Gene3D" id="1.10.260.40">
    <property type="entry name" value="lambda repressor-like DNA-binding domains"/>
    <property type="match status" value="1"/>
</dbReference>
<dbReference type="SUPFAM" id="SSF47413">
    <property type="entry name" value="lambda repressor-like DNA-binding domains"/>
    <property type="match status" value="1"/>
</dbReference>
<keyword evidence="8" id="KW-1185">Reference proteome</keyword>
<dbReference type="Proteomes" id="UP000029708">
    <property type="component" value="Unassembled WGS sequence"/>
</dbReference>
<dbReference type="InterPro" id="IPR000843">
    <property type="entry name" value="HTH_LacI"/>
</dbReference>
<dbReference type="SMART" id="SM00354">
    <property type="entry name" value="HTH_LACI"/>
    <property type="match status" value="1"/>
</dbReference>
<reference evidence="7 9" key="2">
    <citation type="submission" date="2020-08" db="EMBL/GenBank/DDBJ databases">
        <title>Genomic Encyclopedia of Type Strains, Phase IV (KMG-IV): sequencing the most valuable type-strain genomes for metagenomic binning, comparative biology and taxonomic classification.</title>
        <authorList>
            <person name="Goeker M."/>
        </authorList>
    </citation>
    <scope>NUCLEOTIDE SEQUENCE [LARGE SCALE GENOMIC DNA]</scope>
    <source>
        <strain evidence="7 9">DSM 107085</strain>
    </source>
</reference>
<name>A0A099CWK9_9GAMM</name>
<dbReference type="GO" id="GO:0003700">
    <property type="term" value="F:DNA-binding transcription factor activity"/>
    <property type="evidence" value="ECO:0007669"/>
    <property type="project" value="TreeGrafter"/>
</dbReference>
<evidence type="ECO:0000313" key="8">
    <source>
        <dbReference type="Proteomes" id="UP000029708"/>
    </source>
</evidence>
<keyword evidence="2" id="KW-0805">Transcription regulation</keyword>
<dbReference type="EMBL" id="JROI01000010">
    <property type="protein sequence ID" value="KGI78134.1"/>
    <property type="molecule type" value="Genomic_DNA"/>
</dbReference>
<dbReference type="EMBL" id="JACHET010000001">
    <property type="protein sequence ID" value="MBB6183420.1"/>
    <property type="molecule type" value="Genomic_DNA"/>
</dbReference>
<dbReference type="InterPro" id="IPR010982">
    <property type="entry name" value="Lambda_DNA-bd_dom_sf"/>
</dbReference>
<gene>
    <name evidence="7" type="ORF">HNQ86_000765</name>
    <name evidence="6" type="ORF">LF63_0107240</name>
</gene>